<dbReference type="Proteomes" id="UP001279012">
    <property type="component" value="Unassembled WGS sequence"/>
</dbReference>
<dbReference type="AlphaFoldDB" id="A0AAW9ECU4"/>
<comment type="caution">
    <text evidence="1">The sequence shown here is derived from an EMBL/GenBank/DDBJ whole genome shotgun (WGS) entry which is preliminary data.</text>
</comment>
<evidence type="ECO:0000313" key="2">
    <source>
        <dbReference type="Proteomes" id="UP001279012"/>
    </source>
</evidence>
<accession>A0AAW9ECU4</accession>
<sequence>SEELCNVRKEEIFGGHAINKQQHVDITKFISCYQYGCESYFTYLSDGRIVPKDELNVTQTARANYTINLLNLNSHYLINLRRQRWDELDQLVLEHINNNWDLEQLC</sequence>
<feature type="non-terminal residue" evidence="1">
    <location>
        <position position="1"/>
    </location>
</feature>
<evidence type="ECO:0000313" key="1">
    <source>
        <dbReference type="EMBL" id="MDX7018023.1"/>
    </source>
</evidence>
<organism evidence="1 2">
    <name type="scientific">Klebsiella aerogenes</name>
    <name type="common">Enterobacter aerogenes</name>
    <dbReference type="NCBI Taxonomy" id="548"/>
    <lineage>
        <taxon>Bacteria</taxon>
        <taxon>Pseudomonadati</taxon>
        <taxon>Pseudomonadota</taxon>
        <taxon>Gammaproteobacteria</taxon>
        <taxon>Enterobacterales</taxon>
        <taxon>Enterobacteriaceae</taxon>
        <taxon>Klebsiella/Raoultella group</taxon>
        <taxon>Klebsiella</taxon>
    </lineage>
</organism>
<name>A0AAW9ECU4_KLEAE</name>
<feature type="non-terminal residue" evidence="1">
    <location>
        <position position="106"/>
    </location>
</feature>
<proteinExistence type="predicted"/>
<dbReference type="EMBL" id="JAWZZT010000438">
    <property type="protein sequence ID" value="MDX7018023.1"/>
    <property type="molecule type" value="Genomic_DNA"/>
</dbReference>
<gene>
    <name evidence="1" type="ORF">SJ059_26700</name>
</gene>
<protein>
    <submittedName>
        <fullName evidence="1">TIGR02646 family protein</fullName>
    </submittedName>
</protein>
<reference evidence="1" key="1">
    <citation type="submission" date="2023-11" db="EMBL/GenBank/DDBJ databases">
        <title>Detection of rare carbapenemases in Enterobacterales - comparison of two colorimetric and two CIM-based carbapenemase assays.</title>
        <authorList>
            <person name="Schaffarczyk L."/>
            <person name="Noster J."/>
            <person name="Stelzer Y."/>
            <person name="Sattler J."/>
            <person name="Gatermann S."/>
            <person name="Hamprecht A."/>
        </authorList>
    </citation>
    <scope>NUCLEOTIDE SEQUENCE</scope>
    <source>
        <strain evidence="1">CIM-Cont-037</strain>
    </source>
</reference>